<dbReference type="RefSeq" id="WP_115499496.1">
    <property type="nucleotide sequence ID" value="NZ_JACRTI010000019.1"/>
</dbReference>
<dbReference type="HAMAP" id="MF_01161">
    <property type="entry name" value="tRNA_Ile_lys_synt"/>
    <property type="match status" value="1"/>
</dbReference>
<dbReference type="InterPro" id="IPR012094">
    <property type="entry name" value="tRNA_Ile_lys_synt"/>
</dbReference>
<comment type="caution">
    <text evidence="11">The sequence shown here is derived from an EMBL/GenBank/DDBJ whole genome shotgun (WGS) entry which is preliminary data.</text>
</comment>
<gene>
    <name evidence="8 11" type="primary">tilS</name>
    <name evidence="11" type="ORF">DWU89_09960</name>
    <name evidence="10" type="ORF">H8784_09720</name>
</gene>
<keyword evidence="13" id="KW-1185">Reference proteome</keyword>
<dbReference type="NCBIfam" id="TIGR02433">
    <property type="entry name" value="lysidine_TilS_C"/>
    <property type="match status" value="1"/>
</dbReference>
<evidence type="ECO:0000256" key="2">
    <source>
        <dbReference type="ARBA" id="ARBA00022490"/>
    </source>
</evidence>
<dbReference type="NCBIfam" id="TIGR02432">
    <property type="entry name" value="lysidine_TilS_N"/>
    <property type="match status" value="1"/>
</dbReference>
<dbReference type="Pfam" id="PF01171">
    <property type="entry name" value="ATP_bind_3"/>
    <property type="match status" value="1"/>
</dbReference>
<keyword evidence="3 8" id="KW-0436">Ligase</keyword>
<dbReference type="CDD" id="cd01992">
    <property type="entry name" value="TilS_N"/>
    <property type="match status" value="1"/>
</dbReference>
<organism evidence="11 12">
    <name type="scientific">Parabacteroides acidifaciens</name>
    <dbReference type="NCBI Taxonomy" id="2290935"/>
    <lineage>
        <taxon>Bacteria</taxon>
        <taxon>Pseudomonadati</taxon>
        <taxon>Bacteroidota</taxon>
        <taxon>Bacteroidia</taxon>
        <taxon>Bacteroidales</taxon>
        <taxon>Tannerellaceae</taxon>
        <taxon>Parabacteroides</taxon>
    </lineage>
</organism>
<keyword evidence="6 8" id="KW-0067">ATP-binding</keyword>
<dbReference type="EMBL" id="JACRTI010000019">
    <property type="protein sequence ID" value="MBC8601993.1"/>
    <property type="molecule type" value="Genomic_DNA"/>
</dbReference>
<feature type="binding site" evidence="8">
    <location>
        <begin position="26"/>
        <end position="31"/>
    </location>
    <ligand>
        <name>ATP</name>
        <dbReference type="ChEBI" id="CHEBI:30616"/>
    </ligand>
</feature>
<accession>A0A3D8HF04</accession>
<feature type="domain" description="Lysidine-tRNA(Ile) synthetase C-terminal" evidence="9">
    <location>
        <begin position="362"/>
        <end position="434"/>
    </location>
</feature>
<dbReference type="GO" id="GO:0006400">
    <property type="term" value="P:tRNA modification"/>
    <property type="evidence" value="ECO:0007669"/>
    <property type="project" value="UniProtKB-UniRule"/>
</dbReference>
<dbReference type="InterPro" id="IPR012796">
    <property type="entry name" value="Lysidine-tRNA-synth_C"/>
</dbReference>
<evidence type="ECO:0000256" key="6">
    <source>
        <dbReference type="ARBA" id="ARBA00022840"/>
    </source>
</evidence>
<evidence type="ECO:0000313" key="13">
    <source>
        <dbReference type="Proteomes" id="UP000629596"/>
    </source>
</evidence>
<comment type="function">
    <text evidence="8">Ligates lysine onto the cytidine present at position 34 of the AUA codon-specific tRNA(Ile) that contains the anticodon CAU, in an ATP-dependent manner. Cytidine is converted to lysidine, thus changing the amino acid specificity of the tRNA from methionine to isoleucine.</text>
</comment>
<comment type="domain">
    <text evidence="8">The N-terminal region contains the highly conserved SGGXDS motif, predicted to be a P-loop motif involved in ATP binding.</text>
</comment>
<reference evidence="10 13" key="2">
    <citation type="submission" date="2020-08" db="EMBL/GenBank/DDBJ databases">
        <title>Genome public.</title>
        <authorList>
            <person name="Liu C."/>
            <person name="Sun Q."/>
        </authorList>
    </citation>
    <scope>NUCLEOTIDE SEQUENCE [LARGE SCALE GENOMIC DNA]</scope>
    <source>
        <strain evidence="10 13">426_9</strain>
    </source>
</reference>
<keyword evidence="2 8" id="KW-0963">Cytoplasm</keyword>
<dbReference type="InterPro" id="IPR014729">
    <property type="entry name" value="Rossmann-like_a/b/a_fold"/>
</dbReference>
<evidence type="ECO:0000256" key="7">
    <source>
        <dbReference type="ARBA" id="ARBA00048539"/>
    </source>
</evidence>
<dbReference type="GO" id="GO:0005737">
    <property type="term" value="C:cytoplasm"/>
    <property type="evidence" value="ECO:0007669"/>
    <property type="project" value="UniProtKB-SubCell"/>
</dbReference>
<comment type="catalytic activity">
    <reaction evidence="7 8">
        <text>cytidine(34) in tRNA(Ile2) + L-lysine + ATP = lysidine(34) in tRNA(Ile2) + AMP + diphosphate + H(+)</text>
        <dbReference type="Rhea" id="RHEA:43744"/>
        <dbReference type="Rhea" id="RHEA-COMP:10625"/>
        <dbReference type="Rhea" id="RHEA-COMP:10670"/>
        <dbReference type="ChEBI" id="CHEBI:15378"/>
        <dbReference type="ChEBI" id="CHEBI:30616"/>
        <dbReference type="ChEBI" id="CHEBI:32551"/>
        <dbReference type="ChEBI" id="CHEBI:33019"/>
        <dbReference type="ChEBI" id="CHEBI:82748"/>
        <dbReference type="ChEBI" id="CHEBI:83665"/>
        <dbReference type="ChEBI" id="CHEBI:456215"/>
        <dbReference type="EC" id="6.3.4.19"/>
    </reaction>
</comment>
<evidence type="ECO:0000256" key="5">
    <source>
        <dbReference type="ARBA" id="ARBA00022741"/>
    </source>
</evidence>
<evidence type="ECO:0000259" key="9">
    <source>
        <dbReference type="SMART" id="SM00977"/>
    </source>
</evidence>
<dbReference type="EC" id="6.3.4.19" evidence="8"/>
<evidence type="ECO:0000256" key="3">
    <source>
        <dbReference type="ARBA" id="ARBA00022598"/>
    </source>
</evidence>
<keyword evidence="4 8" id="KW-0819">tRNA processing</keyword>
<protein>
    <recommendedName>
        <fullName evidence="8">tRNA(Ile)-lysidine synthase</fullName>
        <ecNumber evidence="8">6.3.4.19</ecNumber>
    </recommendedName>
    <alternativeName>
        <fullName evidence="8">tRNA(Ile)-2-lysyl-cytidine synthase</fullName>
    </alternativeName>
    <alternativeName>
        <fullName evidence="8">tRNA(Ile)-lysidine synthetase</fullName>
    </alternativeName>
</protein>
<dbReference type="GO" id="GO:0005524">
    <property type="term" value="F:ATP binding"/>
    <property type="evidence" value="ECO:0007669"/>
    <property type="project" value="UniProtKB-UniRule"/>
</dbReference>
<evidence type="ECO:0000313" key="12">
    <source>
        <dbReference type="Proteomes" id="UP000256321"/>
    </source>
</evidence>
<dbReference type="SMART" id="SM00977">
    <property type="entry name" value="TilS_C"/>
    <property type="match status" value="1"/>
</dbReference>
<dbReference type="Pfam" id="PF11734">
    <property type="entry name" value="TilS_C"/>
    <property type="match status" value="1"/>
</dbReference>
<dbReference type="PANTHER" id="PTHR43033:SF1">
    <property type="entry name" value="TRNA(ILE)-LYSIDINE SYNTHASE-RELATED"/>
    <property type="match status" value="1"/>
</dbReference>
<evidence type="ECO:0000256" key="4">
    <source>
        <dbReference type="ARBA" id="ARBA00022694"/>
    </source>
</evidence>
<dbReference type="Gene3D" id="3.40.50.620">
    <property type="entry name" value="HUPs"/>
    <property type="match status" value="1"/>
</dbReference>
<evidence type="ECO:0000313" key="11">
    <source>
        <dbReference type="EMBL" id="RDU49330.1"/>
    </source>
</evidence>
<dbReference type="InterPro" id="IPR012795">
    <property type="entry name" value="tRNA_Ile_lys_synt_N"/>
</dbReference>
<evidence type="ECO:0000313" key="10">
    <source>
        <dbReference type="EMBL" id="MBC8601993.1"/>
    </source>
</evidence>
<evidence type="ECO:0000256" key="1">
    <source>
        <dbReference type="ARBA" id="ARBA00004496"/>
    </source>
</evidence>
<reference evidence="11 12" key="1">
    <citation type="submission" date="2018-07" db="EMBL/GenBank/DDBJ databases">
        <title>Parabacteroides acidifaciens nov. sp., isolated from human feces.</title>
        <authorList>
            <person name="Wang Y.J."/>
        </authorList>
    </citation>
    <scope>NUCLEOTIDE SEQUENCE [LARGE SCALE GENOMIC DNA]</scope>
    <source>
        <strain evidence="11 12">426-9</strain>
    </source>
</reference>
<dbReference type="SUPFAM" id="SSF56037">
    <property type="entry name" value="PheT/TilS domain"/>
    <property type="match status" value="1"/>
</dbReference>
<evidence type="ECO:0000256" key="8">
    <source>
        <dbReference type="HAMAP-Rule" id="MF_01161"/>
    </source>
</evidence>
<name>A0A3D8HF04_9BACT</name>
<comment type="subcellular location">
    <subcellularLocation>
        <location evidence="1 8">Cytoplasm</location>
    </subcellularLocation>
</comment>
<comment type="similarity">
    <text evidence="8">Belongs to the tRNA(Ile)-lysidine synthase family.</text>
</comment>
<sequence length="444" mass="51001">MRDVVRAYIEKYQLLTESLPVLVGVSGGADSIALLTFLVESGYSCIAAHCNFHLRGDESMRDEQFTREYAGQLNVPFLKVDFDTRQYAAERHLSIEMAARELRYNWFEEQRLATGAQAIAVAHHRDDSVETLLMNLVRGTGIRGMSGIRPRNGFVVRPLLAVSRADILEWLAGRNLRYVTDSTNESDAYTRNFIRLRVLPLLEELNPSVKTAIARTSEHLAAAEAVYLHVVEEARGRVVEPGDRLSIAALMRYPSPDAILYELLKTYNFTRLVAEAVYLSLTKEPGKVFYSSTHRLIKDRDYLLLSPLVKEEVKEYILTGDEQNWSGPVELSFEKVVIKEDFHIRKDKNIAYFDYDKLTFPLTLRTWKEGDWFIPFGMKGRKKLSDYFSDRKFSRLDKEQTWLLCSGDAVIWVVGERPDNRFCLDKMTKSVLVVHFFPTKSESK</sequence>
<dbReference type="Proteomes" id="UP000629596">
    <property type="component" value="Unassembled WGS sequence"/>
</dbReference>
<dbReference type="InterPro" id="IPR011063">
    <property type="entry name" value="TilS/TtcA_N"/>
</dbReference>
<dbReference type="AlphaFoldDB" id="A0A3D8HF04"/>
<dbReference type="Proteomes" id="UP000256321">
    <property type="component" value="Unassembled WGS sequence"/>
</dbReference>
<proteinExistence type="inferred from homology"/>
<dbReference type="EMBL" id="QREV01000019">
    <property type="protein sequence ID" value="RDU49330.1"/>
    <property type="molecule type" value="Genomic_DNA"/>
</dbReference>
<dbReference type="PANTHER" id="PTHR43033">
    <property type="entry name" value="TRNA(ILE)-LYSIDINE SYNTHASE-RELATED"/>
    <property type="match status" value="1"/>
</dbReference>
<dbReference type="SUPFAM" id="SSF52402">
    <property type="entry name" value="Adenine nucleotide alpha hydrolases-like"/>
    <property type="match status" value="1"/>
</dbReference>
<dbReference type="GO" id="GO:0032267">
    <property type="term" value="F:tRNA(Ile)-lysidine synthase activity"/>
    <property type="evidence" value="ECO:0007669"/>
    <property type="project" value="UniProtKB-EC"/>
</dbReference>
<keyword evidence="5 8" id="KW-0547">Nucleotide-binding</keyword>